<evidence type="ECO:0000313" key="2">
    <source>
        <dbReference type="EMBL" id="GAI50534.1"/>
    </source>
</evidence>
<organism evidence="2">
    <name type="scientific">marine sediment metagenome</name>
    <dbReference type="NCBI Taxonomy" id="412755"/>
    <lineage>
        <taxon>unclassified sequences</taxon>
        <taxon>metagenomes</taxon>
        <taxon>ecological metagenomes</taxon>
    </lineage>
</organism>
<feature type="domain" description="Gfo/Idh/MocA-like oxidoreductase N-terminal" evidence="1">
    <location>
        <begin position="3"/>
        <end position="66"/>
    </location>
</feature>
<proteinExistence type="predicted"/>
<dbReference type="Pfam" id="PF01408">
    <property type="entry name" value="GFO_IDH_MocA"/>
    <property type="match status" value="1"/>
</dbReference>
<comment type="caution">
    <text evidence="2">The sequence shown here is derived from an EMBL/GenBank/DDBJ whole genome shotgun (WGS) entry which is preliminary data.</text>
</comment>
<dbReference type="AlphaFoldDB" id="X1R4K3"/>
<protein>
    <recommendedName>
        <fullName evidence="1">Gfo/Idh/MocA-like oxidoreductase N-terminal domain-containing protein</fullName>
    </recommendedName>
</protein>
<dbReference type="EMBL" id="BARV01036107">
    <property type="protein sequence ID" value="GAI50534.1"/>
    <property type="molecule type" value="Genomic_DNA"/>
</dbReference>
<accession>X1R4K3</accession>
<sequence>MTKVGVVGVGSMGQHHTRLYSEIDCELVGVADINIERAKEIGEKYGTNYCKDYGKLLDKVEAVSITRIAPELAKNSLKSLHSAPPKPRYKLITNRHLRFNHVILDLSFLGIKETKVSYAVLSELFSELSIPHAHRLGGVYHFLCNPENVSTRALTVPLF</sequence>
<dbReference type="Gene3D" id="3.40.50.720">
    <property type="entry name" value="NAD(P)-binding Rossmann-like Domain"/>
    <property type="match status" value="1"/>
</dbReference>
<dbReference type="InterPro" id="IPR000683">
    <property type="entry name" value="Gfo/Idh/MocA-like_OxRdtase_N"/>
</dbReference>
<dbReference type="SUPFAM" id="SSF51735">
    <property type="entry name" value="NAD(P)-binding Rossmann-fold domains"/>
    <property type="match status" value="1"/>
</dbReference>
<feature type="non-terminal residue" evidence="2">
    <location>
        <position position="159"/>
    </location>
</feature>
<dbReference type="GO" id="GO:0000166">
    <property type="term" value="F:nucleotide binding"/>
    <property type="evidence" value="ECO:0007669"/>
    <property type="project" value="InterPro"/>
</dbReference>
<gene>
    <name evidence="2" type="ORF">S06H3_56166</name>
</gene>
<evidence type="ECO:0000259" key="1">
    <source>
        <dbReference type="Pfam" id="PF01408"/>
    </source>
</evidence>
<name>X1R4K3_9ZZZZ</name>
<reference evidence="2" key="1">
    <citation type="journal article" date="2014" name="Front. Microbiol.">
        <title>High frequency of phylogenetically diverse reductive dehalogenase-homologous genes in deep subseafloor sedimentary metagenomes.</title>
        <authorList>
            <person name="Kawai M."/>
            <person name="Futagami T."/>
            <person name="Toyoda A."/>
            <person name="Takaki Y."/>
            <person name="Nishi S."/>
            <person name="Hori S."/>
            <person name="Arai W."/>
            <person name="Tsubouchi T."/>
            <person name="Morono Y."/>
            <person name="Uchiyama I."/>
            <person name="Ito T."/>
            <person name="Fujiyama A."/>
            <person name="Inagaki F."/>
            <person name="Takami H."/>
        </authorList>
    </citation>
    <scope>NUCLEOTIDE SEQUENCE</scope>
    <source>
        <strain evidence="2">Expedition CK06-06</strain>
    </source>
</reference>
<dbReference type="InterPro" id="IPR036291">
    <property type="entry name" value="NAD(P)-bd_dom_sf"/>
</dbReference>